<dbReference type="NCBIfam" id="TIGR00229">
    <property type="entry name" value="sensory_box"/>
    <property type="match status" value="1"/>
</dbReference>
<accession>K9UG63</accession>
<dbReference type="InterPro" id="IPR000014">
    <property type="entry name" value="PAS"/>
</dbReference>
<evidence type="ECO:0000313" key="11">
    <source>
        <dbReference type="EMBL" id="AFY93775.1"/>
    </source>
</evidence>
<dbReference type="CDD" id="cd19410">
    <property type="entry name" value="HK9-like_sensor"/>
    <property type="match status" value="1"/>
</dbReference>
<keyword evidence="4" id="KW-0808">Transferase</keyword>
<keyword evidence="8" id="KW-0812">Transmembrane</keyword>
<evidence type="ECO:0000259" key="10">
    <source>
        <dbReference type="PROSITE" id="PS50112"/>
    </source>
</evidence>
<evidence type="ECO:0000256" key="1">
    <source>
        <dbReference type="ARBA" id="ARBA00000085"/>
    </source>
</evidence>
<dbReference type="CDD" id="cd00082">
    <property type="entry name" value="HisKA"/>
    <property type="match status" value="1"/>
</dbReference>
<dbReference type="STRING" id="1173020.Cha6605_2736"/>
<dbReference type="InterPro" id="IPR005467">
    <property type="entry name" value="His_kinase_dom"/>
</dbReference>
<keyword evidence="3" id="KW-0597">Phosphoprotein</keyword>
<dbReference type="Gene3D" id="1.10.287.130">
    <property type="match status" value="1"/>
</dbReference>
<feature type="transmembrane region" description="Helical" evidence="8">
    <location>
        <begin position="21"/>
        <end position="42"/>
    </location>
</feature>
<evidence type="ECO:0000256" key="2">
    <source>
        <dbReference type="ARBA" id="ARBA00012438"/>
    </source>
</evidence>
<dbReference type="Pfam" id="PF00512">
    <property type="entry name" value="HisKA"/>
    <property type="match status" value="1"/>
</dbReference>
<dbReference type="SMART" id="SM00388">
    <property type="entry name" value="HisKA"/>
    <property type="match status" value="1"/>
</dbReference>
<dbReference type="Pfam" id="PF13426">
    <property type="entry name" value="PAS_9"/>
    <property type="match status" value="1"/>
</dbReference>
<dbReference type="EMBL" id="CP003600">
    <property type="protein sequence ID" value="AFY93775.1"/>
    <property type="molecule type" value="Genomic_DNA"/>
</dbReference>
<dbReference type="InterPro" id="IPR035965">
    <property type="entry name" value="PAS-like_dom_sf"/>
</dbReference>
<dbReference type="GO" id="GO:0016020">
    <property type="term" value="C:membrane"/>
    <property type="evidence" value="ECO:0007669"/>
    <property type="project" value="UniProtKB-SubCell"/>
</dbReference>
<dbReference type="KEGG" id="cmp:Cha6605_2736"/>
<keyword evidence="8" id="KW-1133">Transmembrane helix</keyword>
<proteinExistence type="predicted"/>
<dbReference type="InterPro" id="IPR004358">
    <property type="entry name" value="Sig_transdc_His_kin-like_C"/>
</dbReference>
<protein>
    <recommendedName>
        <fullName evidence="2">histidine kinase</fullName>
        <ecNumber evidence="2">2.7.13.3</ecNumber>
    </recommendedName>
</protein>
<evidence type="ECO:0000256" key="5">
    <source>
        <dbReference type="ARBA" id="ARBA00022777"/>
    </source>
</evidence>
<dbReference type="GO" id="GO:0000155">
    <property type="term" value="F:phosphorelay sensor kinase activity"/>
    <property type="evidence" value="ECO:0007669"/>
    <property type="project" value="InterPro"/>
</dbReference>
<dbReference type="InterPro" id="IPR050351">
    <property type="entry name" value="BphY/WalK/GraS-like"/>
</dbReference>
<dbReference type="InterPro" id="IPR036097">
    <property type="entry name" value="HisK_dim/P_sf"/>
</dbReference>
<keyword evidence="7 8" id="KW-0472">Membrane</keyword>
<dbReference type="PROSITE" id="PS50112">
    <property type="entry name" value="PAS"/>
    <property type="match status" value="1"/>
</dbReference>
<dbReference type="CDD" id="cd00130">
    <property type="entry name" value="PAS"/>
    <property type="match status" value="1"/>
</dbReference>
<dbReference type="Gene3D" id="3.30.450.20">
    <property type="entry name" value="PAS domain"/>
    <property type="match status" value="1"/>
</dbReference>
<dbReference type="PROSITE" id="PS50109">
    <property type="entry name" value="HIS_KIN"/>
    <property type="match status" value="1"/>
</dbReference>
<dbReference type="OrthoDB" id="9813151at2"/>
<dbReference type="EC" id="2.7.13.3" evidence="2"/>
<sequence>MKGCWHRFTTYWKQLPIEGRGSIAVCIPLMCLIGTVVAYTVLRQRMVESQTYVDHTNQILTQSKGSLISILNAETGVRGYFIGKDKTFLESYNLALKTLTPTLSGLEQLVKDNPAQLQRAKLLTQVANERMNLLKQSVSRVDAGEIGTAQVTRDRLLNGKQAMDRFRKVISELEAEEYRLLDIRTRELQQQQQLNADAMWCGIAIGIIGTILAIRILQELAKELRERDVRLRESRSQVEAIVGNIVDGVILIDPKGRIESFNHAAVKMFGYQPNEVIGWDWKQLLNSEAEDTRKLLHYEPELLAKAPPIGQIWQAMGQRKNGELFPIEVSMNSIAFDDDRIAIVRDITDRQQAAAKLQAKAVELAQLNASLNASNYSLRQTNSELDRFAYVTAHDLKAPLRAIASLSEWVEEDLAENMSEETRSQMQLLRRRVYRMQALLNSLLEYSRAGRTQSPIVTVDVHRMLEKVIQMLSPPETFNIKIVTPMPTFDTRWRPLEQVLTHLIDNAIRHHPTKAGIVEISAIDLGDRYEFSIFDNGDGIEPQFQTRIYTIFQTLKARDLQENIGAGLAIVKKIVTSEGGTIELESMPGEGAIFRFTWLKQPMTIDASITTPEPRSKTSC</sequence>
<dbReference type="GO" id="GO:0000156">
    <property type="term" value="F:phosphorelay response regulator activity"/>
    <property type="evidence" value="ECO:0007669"/>
    <property type="project" value="TreeGrafter"/>
</dbReference>
<gene>
    <name evidence="11" type="ORF">Cha6605_2736</name>
</gene>
<name>K9UG63_CHAP6</name>
<dbReference type="RefSeq" id="WP_015159921.1">
    <property type="nucleotide sequence ID" value="NC_019697.1"/>
</dbReference>
<evidence type="ECO:0000256" key="4">
    <source>
        <dbReference type="ARBA" id="ARBA00022679"/>
    </source>
</evidence>
<feature type="domain" description="Histidine kinase" evidence="9">
    <location>
        <begin position="391"/>
        <end position="602"/>
    </location>
</feature>
<dbReference type="GO" id="GO:0030295">
    <property type="term" value="F:protein kinase activator activity"/>
    <property type="evidence" value="ECO:0007669"/>
    <property type="project" value="TreeGrafter"/>
</dbReference>
<feature type="domain" description="PAS" evidence="10">
    <location>
        <begin position="234"/>
        <end position="278"/>
    </location>
</feature>
<keyword evidence="5" id="KW-0418">Kinase</keyword>
<dbReference type="Pfam" id="PF02518">
    <property type="entry name" value="HATPase_c"/>
    <property type="match status" value="1"/>
</dbReference>
<evidence type="ECO:0000256" key="6">
    <source>
        <dbReference type="ARBA" id="ARBA00023012"/>
    </source>
</evidence>
<dbReference type="eggNOG" id="COG5278">
    <property type="taxonomic scope" value="Bacteria"/>
</dbReference>
<dbReference type="InterPro" id="IPR003661">
    <property type="entry name" value="HisK_dim/P_dom"/>
</dbReference>
<dbReference type="InterPro" id="IPR003594">
    <property type="entry name" value="HATPase_dom"/>
</dbReference>
<dbReference type="GO" id="GO:0007234">
    <property type="term" value="P:osmosensory signaling via phosphorelay pathway"/>
    <property type="evidence" value="ECO:0007669"/>
    <property type="project" value="TreeGrafter"/>
</dbReference>
<dbReference type="SUPFAM" id="SSF47384">
    <property type="entry name" value="Homodimeric domain of signal transducing histidine kinase"/>
    <property type="match status" value="1"/>
</dbReference>
<dbReference type="PANTHER" id="PTHR42878">
    <property type="entry name" value="TWO-COMPONENT HISTIDINE KINASE"/>
    <property type="match status" value="1"/>
</dbReference>
<evidence type="ECO:0000256" key="7">
    <source>
        <dbReference type="ARBA" id="ARBA00023136"/>
    </source>
</evidence>
<dbReference type="SUPFAM" id="SSF55785">
    <property type="entry name" value="PYP-like sensor domain (PAS domain)"/>
    <property type="match status" value="1"/>
</dbReference>
<dbReference type="InterPro" id="IPR007891">
    <property type="entry name" value="CHASE3"/>
</dbReference>
<dbReference type="Gene3D" id="3.30.565.10">
    <property type="entry name" value="Histidine kinase-like ATPase, C-terminal domain"/>
    <property type="match status" value="1"/>
</dbReference>
<comment type="catalytic activity">
    <reaction evidence="1">
        <text>ATP + protein L-histidine = ADP + protein N-phospho-L-histidine.</text>
        <dbReference type="EC" id="2.7.13.3"/>
    </reaction>
</comment>
<keyword evidence="6" id="KW-0902">Two-component regulatory system</keyword>
<dbReference type="SUPFAM" id="SSF55874">
    <property type="entry name" value="ATPase domain of HSP90 chaperone/DNA topoisomerase II/histidine kinase"/>
    <property type="match status" value="1"/>
</dbReference>
<dbReference type="PANTHER" id="PTHR42878:SF15">
    <property type="entry name" value="BACTERIOPHYTOCHROME"/>
    <property type="match status" value="1"/>
</dbReference>
<dbReference type="PRINTS" id="PR00344">
    <property type="entry name" value="BCTRLSENSOR"/>
</dbReference>
<evidence type="ECO:0000259" key="9">
    <source>
        <dbReference type="PROSITE" id="PS50109"/>
    </source>
</evidence>
<keyword evidence="12" id="KW-1185">Reference proteome</keyword>
<dbReference type="SMART" id="SM00387">
    <property type="entry name" value="HATPase_c"/>
    <property type="match status" value="1"/>
</dbReference>
<reference evidence="11 12" key="1">
    <citation type="submission" date="2012-05" db="EMBL/GenBank/DDBJ databases">
        <title>Finished chromosome of genome of Chamaesiphon sp. PCC 6605.</title>
        <authorList>
            <consortium name="US DOE Joint Genome Institute"/>
            <person name="Gugger M."/>
            <person name="Coursin T."/>
            <person name="Rippka R."/>
            <person name="Tandeau De Marsac N."/>
            <person name="Huntemann M."/>
            <person name="Wei C.-L."/>
            <person name="Han J."/>
            <person name="Detter J.C."/>
            <person name="Han C."/>
            <person name="Tapia R."/>
            <person name="Chen A."/>
            <person name="Kyrpides N."/>
            <person name="Mavromatis K."/>
            <person name="Markowitz V."/>
            <person name="Szeto E."/>
            <person name="Ivanova N."/>
            <person name="Pagani I."/>
            <person name="Pati A."/>
            <person name="Goodwin L."/>
            <person name="Nordberg H.P."/>
            <person name="Cantor M.N."/>
            <person name="Hua S.X."/>
            <person name="Woyke T."/>
            <person name="Kerfeld C.A."/>
        </authorList>
    </citation>
    <scope>NUCLEOTIDE SEQUENCE [LARGE SCALE GENOMIC DNA]</scope>
    <source>
        <strain evidence="12">ATCC 27169 / PCC 6605</strain>
    </source>
</reference>
<dbReference type="Pfam" id="PF05227">
    <property type="entry name" value="CHASE3"/>
    <property type="match status" value="1"/>
</dbReference>
<dbReference type="HOGENOM" id="CLU_000445_114_71_3"/>
<organism evidence="11 12">
    <name type="scientific">Chamaesiphon minutus (strain ATCC 27169 / PCC 6605)</name>
    <dbReference type="NCBI Taxonomy" id="1173020"/>
    <lineage>
        <taxon>Bacteria</taxon>
        <taxon>Bacillati</taxon>
        <taxon>Cyanobacteriota</taxon>
        <taxon>Cyanophyceae</taxon>
        <taxon>Gomontiellales</taxon>
        <taxon>Chamaesiphonaceae</taxon>
        <taxon>Chamaesiphon</taxon>
    </lineage>
</organism>
<dbReference type="eggNOG" id="COG4251">
    <property type="taxonomic scope" value="Bacteria"/>
</dbReference>
<dbReference type="InterPro" id="IPR036890">
    <property type="entry name" value="HATPase_C_sf"/>
</dbReference>
<dbReference type="Proteomes" id="UP000010366">
    <property type="component" value="Chromosome"/>
</dbReference>
<dbReference type="SMART" id="SM00091">
    <property type="entry name" value="PAS"/>
    <property type="match status" value="1"/>
</dbReference>
<evidence type="ECO:0000256" key="8">
    <source>
        <dbReference type="SAM" id="Phobius"/>
    </source>
</evidence>
<dbReference type="AlphaFoldDB" id="K9UG63"/>
<evidence type="ECO:0000256" key="3">
    <source>
        <dbReference type="ARBA" id="ARBA00022553"/>
    </source>
</evidence>
<feature type="transmembrane region" description="Helical" evidence="8">
    <location>
        <begin position="198"/>
        <end position="217"/>
    </location>
</feature>
<evidence type="ECO:0000313" key="12">
    <source>
        <dbReference type="Proteomes" id="UP000010366"/>
    </source>
</evidence>